<evidence type="ECO:0000313" key="1">
    <source>
        <dbReference type="EMBL" id="KAL3388294.1"/>
    </source>
</evidence>
<organism evidence="1 2">
    <name type="scientific">Trichogramma kaykai</name>
    <dbReference type="NCBI Taxonomy" id="54128"/>
    <lineage>
        <taxon>Eukaryota</taxon>
        <taxon>Metazoa</taxon>
        <taxon>Ecdysozoa</taxon>
        <taxon>Arthropoda</taxon>
        <taxon>Hexapoda</taxon>
        <taxon>Insecta</taxon>
        <taxon>Pterygota</taxon>
        <taxon>Neoptera</taxon>
        <taxon>Endopterygota</taxon>
        <taxon>Hymenoptera</taxon>
        <taxon>Apocrita</taxon>
        <taxon>Proctotrupomorpha</taxon>
        <taxon>Chalcidoidea</taxon>
        <taxon>Trichogrammatidae</taxon>
        <taxon>Trichogramma</taxon>
    </lineage>
</organism>
<dbReference type="EMBL" id="JBJJXI010000134">
    <property type="protein sequence ID" value="KAL3388294.1"/>
    <property type="molecule type" value="Genomic_DNA"/>
</dbReference>
<proteinExistence type="predicted"/>
<dbReference type="AlphaFoldDB" id="A0ABD2W694"/>
<reference evidence="1 2" key="1">
    <citation type="journal article" date="2024" name="bioRxiv">
        <title>A reference genome for Trichogramma kaykai: A tiny desert-dwelling parasitoid wasp with competing sex-ratio distorters.</title>
        <authorList>
            <person name="Culotta J."/>
            <person name="Lindsey A.R."/>
        </authorList>
    </citation>
    <scope>NUCLEOTIDE SEQUENCE [LARGE SCALE GENOMIC DNA]</scope>
    <source>
        <strain evidence="1 2">KSX58</strain>
    </source>
</reference>
<keyword evidence="2" id="KW-1185">Reference proteome</keyword>
<sequence length="70" mass="8358">MLLETTRKSPSTNNQIQKRISLFGKLFNEMAVYSGNLEARLQTKEEENERLWKELKEIRSVRSVEDNDEW</sequence>
<evidence type="ECO:0000313" key="2">
    <source>
        <dbReference type="Proteomes" id="UP001627154"/>
    </source>
</evidence>
<comment type="caution">
    <text evidence="1">The sequence shown here is derived from an EMBL/GenBank/DDBJ whole genome shotgun (WGS) entry which is preliminary data.</text>
</comment>
<gene>
    <name evidence="1" type="ORF">TKK_016527</name>
</gene>
<accession>A0ABD2W694</accession>
<protein>
    <submittedName>
        <fullName evidence="1">Uncharacterized protein</fullName>
    </submittedName>
</protein>
<name>A0ABD2W694_9HYME</name>
<dbReference type="Proteomes" id="UP001627154">
    <property type="component" value="Unassembled WGS sequence"/>
</dbReference>